<evidence type="ECO:0000313" key="9">
    <source>
        <dbReference type="EMBL" id="KHO66146.1"/>
    </source>
</evidence>
<dbReference type="Gene3D" id="2.40.160.60">
    <property type="entry name" value="Outer membrane protein transport protein (OMPP1/FadL/TodX)"/>
    <property type="match status" value="1"/>
</dbReference>
<protein>
    <submittedName>
        <fullName evidence="9">Long-chain fatty acid transport protein</fullName>
    </submittedName>
</protein>
<dbReference type="PANTHER" id="PTHR35093">
    <property type="entry name" value="OUTER MEMBRANE PROTEIN NMB0088-RELATED"/>
    <property type="match status" value="1"/>
</dbReference>
<evidence type="ECO:0000256" key="1">
    <source>
        <dbReference type="ARBA" id="ARBA00004571"/>
    </source>
</evidence>
<evidence type="ECO:0000256" key="6">
    <source>
        <dbReference type="ARBA" id="ARBA00023136"/>
    </source>
</evidence>
<keyword evidence="7" id="KW-0998">Cell outer membrane</keyword>
<evidence type="ECO:0000313" key="10">
    <source>
        <dbReference type="Proteomes" id="UP000030980"/>
    </source>
</evidence>
<comment type="subcellular location">
    <subcellularLocation>
        <location evidence="1">Cell outer membrane</location>
        <topology evidence="1">Multi-pass membrane protein</topology>
    </subcellularLocation>
</comment>
<evidence type="ECO:0000256" key="2">
    <source>
        <dbReference type="ARBA" id="ARBA00008163"/>
    </source>
</evidence>
<dbReference type="PANTHER" id="PTHR35093:SF8">
    <property type="entry name" value="OUTER MEMBRANE PROTEIN NMB0088-RELATED"/>
    <property type="match status" value="1"/>
</dbReference>
<reference evidence="9 10" key="1">
    <citation type="submission" date="2014-11" db="EMBL/GenBank/DDBJ databases">
        <title>Genome sequence of Pseudomonas tuomuerensis JCM 14085.</title>
        <authorList>
            <person name="Shin S.-K."/>
            <person name="Yi H."/>
        </authorList>
    </citation>
    <scope>NUCLEOTIDE SEQUENCE [LARGE SCALE GENOMIC DNA]</scope>
    <source>
        <strain evidence="9 10">JCM 14085</strain>
    </source>
</reference>
<dbReference type="Pfam" id="PF03349">
    <property type="entry name" value="Toluene_X"/>
    <property type="match status" value="1"/>
</dbReference>
<keyword evidence="3" id="KW-1134">Transmembrane beta strand</keyword>
<dbReference type="SUPFAM" id="SSF56935">
    <property type="entry name" value="Porins"/>
    <property type="match status" value="1"/>
</dbReference>
<keyword evidence="4" id="KW-0812">Transmembrane</keyword>
<evidence type="ECO:0000256" key="4">
    <source>
        <dbReference type="ARBA" id="ARBA00022692"/>
    </source>
</evidence>
<dbReference type="InterPro" id="IPR005017">
    <property type="entry name" value="OMPP1/FadL/TodX"/>
</dbReference>
<organism evidence="9 10">
    <name type="scientific">Pseudomonas flexibilis</name>
    <dbReference type="NCBI Taxonomy" id="706570"/>
    <lineage>
        <taxon>Bacteria</taxon>
        <taxon>Pseudomonadati</taxon>
        <taxon>Pseudomonadota</taxon>
        <taxon>Gammaproteobacteria</taxon>
        <taxon>Pseudomonadales</taxon>
        <taxon>Pseudomonadaceae</taxon>
        <taxon>Pseudomonas</taxon>
    </lineage>
</organism>
<keyword evidence="10" id="KW-1185">Reference proteome</keyword>
<accession>A0A0B3BYP1</accession>
<proteinExistence type="inferred from homology"/>
<dbReference type="GO" id="GO:0009279">
    <property type="term" value="C:cell outer membrane"/>
    <property type="evidence" value="ECO:0007669"/>
    <property type="project" value="UniProtKB-SubCell"/>
</dbReference>
<keyword evidence="6" id="KW-0472">Membrane</keyword>
<comment type="similarity">
    <text evidence="2">Belongs to the OmpP1/FadL family.</text>
</comment>
<evidence type="ECO:0000256" key="7">
    <source>
        <dbReference type="ARBA" id="ARBA00023237"/>
    </source>
</evidence>
<dbReference type="RefSeq" id="WP_039605669.1">
    <property type="nucleotide sequence ID" value="NZ_FMUP01000007.1"/>
</dbReference>
<dbReference type="AlphaFoldDB" id="A0A0B3BYP1"/>
<dbReference type="EMBL" id="JTAK01000001">
    <property type="protein sequence ID" value="KHO66146.1"/>
    <property type="molecule type" value="Genomic_DNA"/>
</dbReference>
<feature type="chain" id="PRO_5002098588" evidence="8">
    <location>
        <begin position="24"/>
        <end position="422"/>
    </location>
</feature>
<keyword evidence="5 8" id="KW-0732">Signal</keyword>
<dbReference type="OrthoDB" id="19849at2"/>
<sequence length="422" mass="45544">MKQAWIKTTLALAIGALSSQALANGLAINEHSASGMGTAFAGRSSNVLDASIVAGNPAGMSKLERREVSGGLAFIHALTDIEATGGTGSTDGDMVPFATVPFGYYVTPINDKLHFGLGLYVPFAVISDYENGHMGRYHGLNSEVEVVNLQPTLSYKINDQVSVGGGLVISRIYGKLTRSIPMGKLDPLLAGLPDGHSDVEGDDVSYGYNLGVLVDVTERLSWGLTYHSKVKYNLEGDTKVSGITAATPALGSLNTTYDAAVDITMPESVDTSVTYRLDDQWTLYGGATWTRWSRLESLVIENQTSNPVQAGVVGRVEEPLKWSDTWSFAVGTSYQLNPQWVLRAGLALDESPTNDEHRTTRIPVSDRTILSLGAGWNINRDMTLDLAYSYLKEDKGEVNQAGYNAEYENSAHGLAAQLTYRF</sequence>
<dbReference type="STRING" id="706570.PT85_00740"/>
<name>A0A0B3BYP1_9PSED</name>
<dbReference type="Proteomes" id="UP000030980">
    <property type="component" value="Unassembled WGS sequence"/>
</dbReference>
<gene>
    <name evidence="9" type="ORF">PT85_00740</name>
</gene>
<comment type="caution">
    <text evidence="9">The sequence shown here is derived from an EMBL/GenBank/DDBJ whole genome shotgun (WGS) entry which is preliminary data.</text>
</comment>
<feature type="signal peptide" evidence="8">
    <location>
        <begin position="1"/>
        <end position="23"/>
    </location>
</feature>
<evidence type="ECO:0000256" key="3">
    <source>
        <dbReference type="ARBA" id="ARBA00022452"/>
    </source>
</evidence>
<dbReference type="GO" id="GO:0015483">
    <property type="term" value="F:long-chain fatty acid transporting porin activity"/>
    <property type="evidence" value="ECO:0007669"/>
    <property type="project" value="TreeGrafter"/>
</dbReference>
<evidence type="ECO:0000256" key="8">
    <source>
        <dbReference type="SAM" id="SignalP"/>
    </source>
</evidence>
<evidence type="ECO:0000256" key="5">
    <source>
        <dbReference type="ARBA" id="ARBA00022729"/>
    </source>
</evidence>